<sequence>MKSITHLLAAAIAVTTAFISAPKAEATPVVLRGAGYYKIANKIKYYVNVPSQSGRFRHLGEGYYQKTTYGFDYIVNRGNKRSGDLSFEFWAMPYFGATSGEILMTRGRDPLKAGKSYRDADSTGQAVNIDERAFPEINLWEYNGRNWVNRDAFTFSRSTRL</sequence>
<evidence type="ECO:0000313" key="3">
    <source>
        <dbReference type="Proteomes" id="UP000600139"/>
    </source>
</evidence>
<name>A0A934VAK0_9BACT</name>
<dbReference type="Proteomes" id="UP000600139">
    <property type="component" value="Unassembled WGS sequence"/>
</dbReference>
<reference evidence="2" key="1">
    <citation type="submission" date="2021-01" db="EMBL/GenBank/DDBJ databases">
        <title>Modified the classification status of verrucomicrobia.</title>
        <authorList>
            <person name="Feng X."/>
        </authorList>
    </citation>
    <scope>NUCLEOTIDE SEQUENCE</scope>
    <source>
        <strain evidence="2">JCM 18052</strain>
    </source>
</reference>
<feature type="chain" id="PRO_5037481483" evidence="1">
    <location>
        <begin position="27"/>
        <end position="161"/>
    </location>
</feature>
<accession>A0A934VAK0</accession>
<evidence type="ECO:0000313" key="2">
    <source>
        <dbReference type="EMBL" id="MBK1814941.1"/>
    </source>
</evidence>
<dbReference type="AlphaFoldDB" id="A0A934VAK0"/>
<comment type="caution">
    <text evidence="2">The sequence shown here is derived from an EMBL/GenBank/DDBJ whole genome shotgun (WGS) entry which is preliminary data.</text>
</comment>
<gene>
    <name evidence="2" type="ORF">JIN84_04900</name>
</gene>
<protein>
    <submittedName>
        <fullName evidence="2">Uncharacterized protein</fullName>
    </submittedName>
</protein>
<feature type="signal peptide" evidence="1">
    <location>
        <begin position="1"/>
        <end position="26"/>
    </location>
</feature>
<evidence type="ECO:0000256" key="1">
    <source>
        <dbReference type="SAM" id="SignalP"/>
    </source>
</evidence>
<keyword evidence="1" id="KW-0732">Signal</keyword>
<organism evidence="2 3">
    <name type="scientific">Luteolibacter yonseiensis</name>
    <dbReference type="NCBI Taxonomy" id="1144680"/>
    <lineage>
        <taxon>Bacteria</taxon>
        <taxon>Pseudomonadati</taxon>
        <taxon>Verrucomicrobiota</taxon>
        <taxon>Verrucomicrobiia</taxon>
        <taxon>Verrucomicrobiales</taxon>
        <taxon>Verrucomicrobiaceae</taxon>
        <taxon>Luteolibacter</taxon>
    </lineage>
</organism>
<proteinExistence type="predicted"/>
<keyword evidence="3" id="KW-1185">Reference proteome</keyword>
<dbReference type="EMBL" id="JAENIK010000004">
    <property type="protein sequence ID" value="MBK1814941.1"/>
    <property type="molecule type" value="Genomic_DNA"/>
</dbReference>
<dbReference type="RefSeq" id="WP_200349889.1">
    <property type="nucleotide sequence ID" value="NZ_BAABHZ010000010.1"/>
</dbReference>